<organism evidence="4 5">
    <name type="scientific">Ornithinibacillus xuwenensis</name>
    <dbReference type="NCBI Taxonomy" id="3144668"/>
    <lineage>
        <taxon>Bacteria</taxon>
        <taxon>Bacillati</taxon>
        <taxon>Bacillota</taxon>
        <taxon>Bacilli</taxon>
        <taxon>Bacillales</taxon>
        <taxon>Bacillaceae</taxon>
        <taxon>Ornithinibacillus</taxon>
    </lineage>
</organism>
<accession>A0ABU9XDC6</accession>
<dbReference type="SUPFAM" id="SSF55729">
    <property type="entry name" value="Acyl-CoA N-acyltransferases (Nat)"/>
    <property type="match status" value="1"/>
</dbReference>
<keyword evidence="2" id="KW-0012">Acyltransferase</keyword>
<name>A0ABU9XDC6_9BACI</name>
<dbReference type="Pfam" id="PF00583">
    <property type="entry name" value="Acetyltransf_1"/>
    <property type="match status" value="1"/>
</dbReference>
<reference evidence="4 5" key="1">
    <citation type="submission" date="2024-05" db="EMBL/GenBank/DDBJ databases">
        <authorList>
            <person name="Haq I."/>
            <person name="Ullah Z."/>
            <person name="Ahmad R."/>
            <person name="Li M."/>
            <person name="Tong Y."/>
        </authorList>
    </citation>
    <scope>NUCLEOTIDE SEQUENCE [LARGE SCALE GENOMIC DNA]</scope>
    <source>
        <strain evidence="4 5">16A2E</strain>
    </source>
</reference>
<keyword evidence="1" id="KW-0808">Transferase</keyword>
<dbReference type="PROSITE" id="PS51186">
    <property type="entry name" value="GNAT"/>
    <property type="match status" value="1"/>
</dbReference>
<dbReference type="EMBL" id="JBDIML010000001">
    <property type="protein sequence ID" value="MEN2766260.1"/>
    <property type="molecule type" value="Genomic_DNA"/>
</dbReference>
<dbReference type="Gene3D" id="3.40.630.30">
    <property type="match status" value="1"/>
</dbReference>
<evidence type="ECO:0000313" key="5">
    <source>
        <dbReference type="Proteomes" id="UP001444625"/>
    </source>
</evidence>
<evidence type="ECO:0000256" key="2">
    <source>
        <dbReference type="ARBA" id="ARBA00023315"/>
    </source>
</evidence>
<comment type="caution">
    <text evidence="4">The sequence shown here is derived from an EMBL/GenBank/DDBJ whole genome shotgun (WGS) entry which is preliminary data.</text>
</comment>
<evidence type="ECO:0000313" key="4">
    <source>
        <dbReference type="EMBL" id="MEN2766260.1"/>
    </source>
</evidence>
<dbReference type="InterPro" id="IPR016181">
    <property type="entry name" value="Acyl_CoA_acyltransferase"/>
</dbReference>
<dbReference type="PANTHER" id="PTHR43800">
    <property type="entry name" value="PEPTIDYL-LYSINE N-ACETYLTRANSFERASE YJAB"/>
    <property type="match status" value="1"/>
</dbReference>
<dbReference type="InterPro" id="IPR000182">
    <property type="entry name" value="GNAT_dom"/>
</dbReference>
<sequence>MQYLIREMVSEDIEQVQAVAKSSWNATYEGIIPRPIQEKFLNLAYSDQMMKRRLRDSLLMVAVINQEIVGFCNFSSVTAKGEAELAAIYLYPDSQSKGIGTALLYEGIKNLHGVKHIYINVEKENEVGRTFYEAKGFKVIKEYDDNFEGHILKTVRMVLSL</sequence>
<gene>
    <name evidence="4" type="ORF">ABC228_03605</name>
</gene>
<dbReference type="RefSeq" id="WP_345823714.1">
    <property type="nucleotide sequence ID" value="NZ_JBDIML010000001.1"/>
</dbReference>
<proteinExistence type="predicted"/>
<evidence type="ECO:0000259" key="3">
    <source>
        <dbReference type="PROSITE" id="PS51186"/>
    </source>
</evidence>
<dbReference type="Proteomes" id="UP001444625">
    <property type="component" value="Unassembled WGS sequence"/>
</dbReference>
<dbReference type="PANTHER" id="PTHR43800:SF1">
    <property type="entry name" value="PEPTIDYL-LYSINE N-ACETYLTRANSFERASE YJAB"/>
    <property type="match status" value="1"/>
</dbReference>
<evidence type="ECO:0000256" key="1">
    <source>
        <dbReference type="ARBA" id="ARBA00022679"/>
    </source>
</evidence>
<feature type="domain" description="N-acetyltransferase" evidence="3">
    <location>
        <begin position="3"/>
        <end position="161"/>
    </location>
</feature>
<protein>
    <submittedName>
        <fullName evidence="4">GNAT family N-acetyltransferase</fullName>
    </submittedName>
</protein>
<keyword evidence="5" id="KW-1185">Reference proteome</keyword>
<dbReference type="CDD" id="cd04301">
    <property type="entry name" value="NAT_SF"/>
    <property type="match status" value="1"/>
</dbReference>